<dbReference type="STRING" id="903983.BCR23_02985"/>
<protein>
    <submittedName>
        <fullName evidence="1">Uncharacterized protein</fullName>
    </submittedName>
</protein>
<name>A0A1E5GWF7_9ENTE</name>
<evidence type="ECO:0000313" key="1">
    <source>
        <dbReference type="EMBL" id="OEG16989.1"/>
    </source>
</evidence>
<organism evidence="1 2">
    <name type="scientific">Enterococcus quebecensis</name>
    <dbReference type="NCBI Taxonomy" id="903983"/>
    <lineage>
        <taxon>Bacteria</taxon>
        <taxon>Bacillati</taxon>
        <taxon>Bacillota</taxon>
        <taxon>Bacilli</taxon>
        <taxon>Lactobacillales</taxon>
        <taxon>Enterococcaceae</taxon>
        <taxon>Enterococcus</taxon>
    </lineage>
</organism>
<sequence length="171" mass="20138">MFNKRKIKKWFNQGQLAWVERNHQQAVYFFKLVIETSIKHGGIRLNDCFSSLVLLGDIYSEERCFEEAELLYRMAAGMDFSAKFVLLKKELFHDESNVEIDIKQWLKKNMIDFTDVIQARDGKNWIYLIDEEQINYKAMITSKKVLNATGETVKADTLWSYEDYIDTPSIS</sequence>
<proteinExistence type="predicted"/>
<dbReference type="RefSeq" id="WP_069634316.1">
    <property type="nucleotide sequence ID" value="NZ_JXKZ01000002.1"/>
</dbReference>
<keyword evidence="2" id="KW-1185">Reference proteome</keyword>
<dbReference type="SUPFAM" id="SSF81901">
    <property type="entry name" value="HCP-like"/>
    <property type="match status" value="1"/>
</dbReference>
<accession>A0A1E5GWF7</accession>
<comment type="caution">
    <text evidence="1">The sequence shown here is derived from an EMBL/GenBank/DDBJ whole genome shotgun (WGS) entry which is preliminary data.</text>
</comment>
<dbReference type="OrthoDB" id="2182022at2"/>
<dbReference type="AlphaFoldDB" id="A0A1E5GWF7"/>
<dbReference type="EMBL" id="MIKB01000012">
    <property type="protein sequence ID" value="OEG16989.1"/>
    <property type="molecule type" value="Genomic_DNA"/>
</dbReference>
<evidence type="ECO:0000313" key="2">
    <source>
        <dbReference type="Proteomes" id="UP000094764"/>
    </source>
</evidence>
<dbReference type="Proteomes" id="UP000094764">
    <property type="component" value="Unassembled WGS sequence"/>
</dbReference>
<reference evidence="2" key="1">
    <citation type="submission" date="2016-09" db="EMBL/GenBank/DDBJ databases">
        <authorList>
            <person name="Gulvik C.A."/>
        </authorList>
    </citation>
    <scope>NUCLEOTIDE SEQUENCE [LARGE SCALE GENOMIC DNA]</scope>
    <source>
        <strain evidence="2">LMG 26306</strain>
    </source>
</reference>
<gene>
    <name evidence="1" type="ORF">BCR23_02985</name>
</gene>